<evidence type="ECO:0000256" key="1">
    <source>
        <dbReference type="SAM" id="MobiDB-lite"/>
    </source>
</evidence>
<name>A0A9J5ZCH7_SOLCO</name>
<accession>A0A9J5ZCH7</accession>
<dbReference type="AlphaFoldDB" id="A0A9J5ZCH7"/>
<sequence length="86" mass="10046">MFHMASDPQTTCKTVSTKQHKGEEETHIKFKQHYRKGQLKMPFLSSFTKLSIFSIQPYTRMQRKDCHGNEFGKLKLLIKWIASAGQ</sequence>
<evidence type="ECO:0000313" key="2">
    <source>
        <dbReference type="EMBL" id="KAG5608590.1"/>
    </source>
</evidence>
<organism evidence="2 3">
    <name type="scientific">Solanum commersonii</name>
    <name type="common">Commerson's wild potato</name>
    <name type="synonym">Commerson's nightshade</name>
    <dbReference type="NCBI Taxonomy" id="4109"/>
    <lineage>
        <taxon>Eukaryota</taxon>
        <taxon>Viridiplantae</taxon>
        <taxon>Streptophyta</taxon>
        <taxon>Embryophyta</taxon>
        <taxon>Tracheophyta</taxon>
        <taxon>Spermatophyta</taxon>
        <taxon>Magnoliopsida</taxon>
        <taxon>eudicotyledons</taxon>
        <taxon>Gunneridae</taxon>
        <taxon>Pentapetalae</taxon>
        <taxon>asterids</taxon>
        <taxon>lamiids</taxon>
        <taxon>Solanales</taxon>
        <taxon>Solanaceae</taxon>
        <taxon>Solanoideae</taxon>
        <taxon>Solaneae</taxon>
        <taxon>Solanum</taxon>
    </lineage>
</organism>
<comment type="caution">
    <text evidence="2">The sequence shown here is derived from an EMBL/GenBank/DDBJ whole genome shotgun (WGS) entry which is preliminary data.</text>
</comment>
<gene>
    <name evidence="2" type="ORF">H5410_019871</name>
</gene>
<feature type="region of interest" description="Disordered" evidence="1">
    <location>
        <begin position="1"/>
        <end position="26"/>
    </location>
</feature>
<evidence type="ECO:0000313" key="3">
    <source>
        <dbReference type="Proteomes" id="UP000824120"/>
    </source>
</evidence>
<dbReference type="EMBL" id="JACXVP010000004">
    <property type="protein sequence ID" value="KAG5608590.1"/>
    <property type="molecule type" value="Genomic_DNA"/>
</dbReference>
<reference evidence="2 3" key="1">
    <citation type="submission" date="2020-09" db="EMBL/GenBank/DDBJ databases">
        <title>De no assembly of potato wild relative species, Solanum commersonii.</title>
        <authorList>
            <person name="Cho K."/>
        </authorList>
    </citation>
    <scope>NUCLEOTIDE SEQUENCE [LARGE SCALE GENOMIC DNA]</scope>
    <source>
        <strain evidence="2">LZ3.2</strain>
        <tissue evidence="2">Leaf</tissue>
    </source>
</reference>
<protein>
    <submittedName>
        <fullName evidence="2">Uncharacterized protein</fullName>
    </submittedName>
</protein>
<feature type="compositionally biased region" description="Polar residues" evidence="1">
    <location>
        <begin position="7"/>
        <end position="17"/>
    </location>
</feature>
<proteinExistence type="predicted"/>
<keyword evidence="3" id="KW-1185">Reference proteome</keyword>
<dbReference type="Proteomes" id="UP000824120">
    <property type="component" value="Chromosome 4"/>
</dbReference>